<evidence type="ECO:0000313" key="10">
    <source>
        <dbReference type="EMBL" id="SIR95613.1"/>
    </source>
</evidence>
<feature type="compositionally biased region" description="Basic and acidic residues" evidence="8">
    <location>
        <begin position="396"/>
        <end position="410"/>
    </location>
</feature>
<evidence type="ECO:0000256" key="8">
    <source>
        <dbReference type="SAM" id="MobiDB-lite"/>
    </source>
</evidence>
<feature type="transmembrane region" description="Helical" evidence="9">
    <location>
        <begin position="174"/>
        <end position="193"/>
    </location>
</feature>
<dbReference type="EMBL" id="FTNT01000004">
    <property type="protein sequence ID" value="SIR95613.1"/>
    <property type="molecule type" value="Genomic_DNA"/>
</dbReference>
<comment type="similarity">
    <text evidence="2">Belongs to the tellurite-resistance/dicarboxylate transporter (TDT) family.</text>
</comment>
<protein>
    <submittedName>
        <fullName evidence="10">Tellurite resistance protein TehA</fullName>
    </submittedName>
</protein>
<evidence type="ECO:0000313" key="11">
    <source>
        <dbReference type="Proteomes" id="UP000186218"/>
    </source>
</evidence>
<sequence length="410" mass="42721">MAFATHRQQLGHIGRERRRPSDDPRASSGLLGHLTPNWFASVMGTGIVANAAATLPVRSAGLRDAAVVIWMLAAVVLAALTVGFVVHWVHHRANAVGYLRHPVMVHFYGAPPMALLTVGAGAVQVGPTVFGATAMTTVFVSLWILGTVLGVATCLLATARILNPRTDRTAALPAWLMPVVPPMVSASTGSLLIPVMPAGPGRLMMLAFCYALFALSAVTGAITLACVVFRLARRGLDSVQAAPTMWITLGIVGQSTTAANLLAARSRSVVEPAVARWLEQAGMDVGIVMGFVGAVLGAVATIVTVRAARTGLRFSLAWWSFTFPVGTCVTGMTAWGSASGSTTAQDVAVMLFGVLVVAWLTVATYTIGGSVSGRLFFPSERSAAGVAGATGGHGQHRTDADRGERRPHPV</sequence>
<dbReference type="Proteomes" id="UP000186218">
    <property type="component" value="Unassembled WGS sequence"/>
</dbReference>
<feature type="region of interest" description="Disordered" evidence="8">
    <location>
        <begin position="1"/>
        <end position="27"/>
    </location>
</feature>
<feature type="transmembrane region" description="Helical" evidence="9">
    <location>
        <begin position="67"/>
        <end position="89"/>
    </location>
</feature>
<evidence type="ECO:0000256" key="1">
    <source>
        <dbReference type="ARBA" id="ARBA00004651"/>
    </source>
</evidence>
<feature type="transmembrane region" description="Helical" evidence="9">
    <location>
        <begin position="316"/>
        <end position="335"/>
    </location>
</feature>
<evidence type="ECO:0000256" key="7">
    <source>
        <dbReference type="ARBA" id="ARBA00023136"/>
    </source>
</evidence>
<feature type="region of interest" description="Disordered" evidence="8">
    <location>
        <begin position="385"/>
        <end position="410"/>
    </location>
</feature>
<dbReference type="AlphaFoldDB" id="A0A1N7F5L1"/>
<dbReference type="CDD" id="cd09320">
    <property type="entry name" value="TDT_like_2"/>
    <property type="match status" value="1"/>
</dbReference>
<evidence type="ECO:0000256" key="3">
    <source>
        <dbReference type="ARBA" id="ARBA00022448"/>
    </source>
</evidence>
<dbReference type="GO" id="GO:0005886">
    <property type="term" value="C:plasma membrane"/>
    <property type="evidence" value="ECO:0007669"/>
    <property type="project" value="UniProtKB-SubCell"/>
</dbReference>
<dbReference type="RefSeq" id="WP_076478697.1">
    <property type="nucleotide sequence ID" value="NZ_FTNT01000004.1"/>
</dbReference>
<evidence type="ECO:0000256" key="4">
    <source>
        <dbReference type="ARBA" id="ARBA00022475"/>
    </source>
</evidence>
<dbReference type="Pfam" id="PF03595">
    <property type="entry name" value="SLAC1"/>
    <property type="match status" value="1"/>
</dbReference>
<dbReference type="PANTHER" id="PTHR31686">
    <property type="match status" value="1"/>
</dbReference>
<feature type="transmembrane region" description="Helical" evidence="9">
    <location>
        <begin position="347"/>
        <end position="367"/>
    </location>
</feature>
<evidence type="ECO:0000256" key="6">
    <source>
        <dbReference type="ARBA" id="ARBA00022989"/>
    </source>
</evidence>
<dbReference type="PANTHER" id="PTHR31686:SF1">
    <property type="entry name" value="SULFITE EFFLUX PUMP SSU1"/>
    <property type="match status" value="1"/>
</dbReference>
<dbReference type="InterPro" id="IPR038665">
    <property type="entry name" value="Voltage-dep_anion_channel_sf"/>
</dbReference>
<reference evidence="10 11" key="1">
    <citation type="submission" date="2017-01" db="EMBL/GenBank/DDBJ databases">
        <authorList>
            <person name="Mah S.A."/>
            <person name="Swanson W.J."/>
            <person name="Moy G.W."/>
            <person name="Vacquier V.D."/>
        </authorList>
    </citation>
    <scope>NUCLEOTIDE SEQUENCE [LARGE SCALE GENOMIC DNA]</scope>
    <source>
        <strain evidence="10 11">CPCC 203464</strain>
    </source>
</reference>
<feature type="transmembrane region" description="Helical" evidence="9">
    <location>
        <begin position="285"/>
        <end position="304"/>
    </location>
</feature>
<keyword evidence="11" id="KW-1185">Reference proteome</keyword>
<keyword evidence="3" id="KW-0813">Transport</keyword>
<evidence type="ECO:0000256" key="9">
    <source>
        <dbReference type="SAM" id="Phobius"/>
    </source>
</evidence>
<keyword evidence="4" id="KW-1003">Cell membrane</keyword>
<organism evidence="10 11">
    <name type="scientific">Williamsia sterculiae</name>
    <dbReference type="NCBI Taxonomy" id="1344003"/>
    <lineage>
        <taxon>Bacteria</taxon>
        <taxon>Bacillati</taxon>
        <taxon>Actinomycetota</taxon>
        <taxon>Actinomycetes</taxon>
        <taxon>Mycobacteriales</taxon>
        <taxon>Nocardiaceae</taxon>
        <taxon>Williamsia</taxon>
    </lineage>
</organism>
<dbReference type="InterPro" id="IPR051629">
    <property type="entry name" value="Sulfite_efflux_TDT"/>
</dbReference>
<keyword evidence="6 9" id="KW-1133">Transmembrane helix</keyword>
<dbReference type="OrthoDB" id="958273at2"/>
<feature type="transmembrane region" description="Helical" evidence="9">
    <location>
        <begin position="205"/>
        <end position="232"/>
    </location>
</feature>
<dbReference type="STRING" id="1344003.SAMN05445060_1830"/>
<proteinExistence type="inferred from homology"/>
<comment type="subcellular location">
    <subcellularLocation>
        <location evidence="1">Cell membrane</location>
        <topology evidence="1">Multi-pass membrane protein</topology>
    </subcellularLocation>
</comment>
<name>A0A1N7F5L1_9NOCA</name>
<evidence type="ECO:0000256" key="2">
    <source>
        <dbReference type="ARBA" id="ARBA00008566"/>
    </source>
</evidence>
<feature type="transmembrane region" description="Helical" evidence="9">
    <location>
        <begin position="140"/>
        <end position="162"/>
    </location>
</feature>
<dbReference type="GO" id="GO:0055085">
    <property type="term" value="P:transmembrane transport"/>
    <property type="evidence" value="ECO:0007669"/>
    <property type="project" value="InterPro"/>
</dbReference>
<gene>
    <name evidence="10" type="ORF">SAMN05445060_1830</name>
</gene>
<accession>A0A1N7F5L1</accession>
<dbReference type="Gene3D" id="1.50.10.150">
    <property type="entry name" value="Voltage-dependent anion channel"/>
    <property type="match status" value="1"/>
</dbReference>
<dbReference type="InterPro" id="IPR004695">
    <property type="entry name" value="SLAC1/Mae1/Ssu1/TehA"/>
</dbReference>
<keyword evidence="5 9" id="KW-0812">Transmembrane</keyword>
<keyword evidence="7 9" id="KW-0472">Membrane</keyword>
<evidence type="ECO:0000256" key="5">
    <source>
        <dbReference type="ARBA" id="ARBA00022692"/>
    </source>
</evidence>